<dbReference type="Proteomes" id="UP000179769">
    <property type="component" value="Unassembled WGS sequence"/>
</dbReference>
<reference evidence="2" key="1">
    <citation type="submission" date="2016-07" db="EMBL/GenBank/DDBJ databases">
        <title>Frankia sp. NRRL B-16219 Genome sequencing.</title>
        <authorList>
            <person name="Ghodhbane-Gtari F."/>
            <person name="Swanson E."/>
            <person name="Gueddou A."/>
            <person name="Louati M."/>
            <person name="Nouioui I."/>
            <person name="Hezbri K."/>
            <person name="Abebe-Akele F."/>
            <person name="Simpson S."/>
            <person name="Morris K."/>
            <person name="Thomas K."/>
            <person name="Gtari M."/>
            <person name="Tisa L.S."/>
        </authorList>
    </citation>
    <scope>NUCLEOTIDE SEQUENCE [LARGE SCALE GENOMIC DNA]</scope>
    <source>
        <strain evidence="2">NRRL B-16219</strain>
    </source>
</reference>
<keyword evidence="2" id="KW-1185">Reference proteome</keyword>
<organism evidence="1 2">
    <name type="scientific">Parafrankia soli</name>
    <dbReference type="NCBI Taxonomy" id="2599596"/>
    <lineage>
        <taxon>Bacteria</taxon>
        <taxon>Bacillati</taxon>
        <taxon>Actinomycetota</taxon>
        <taxon>Actinomycetes</taxon>
        <taxon>Frankiales</taxon>
        <taxon>Frankiaceae</taxon>
        <taxon>Parafrankia</taxon>
    </lineage>
</organism>
<sequence length="105" mass="11394">MTGFYGVQGNPISDAVGEALMADVEARRFSHEVVDTDAGPVEVSTMFIPRDLRTPEDIENGGRPLLFETAALLGDHEVIIERRSTGAEAAQAHFDVLSRVRSGRP</sequence>
<evidence type="ECO:0000313" key="2">
    <source>
        <dbReference type="Proteomes" id="UP000179769"/>
    </source>
</evidence>
<evidence type="ECO:0000313" key="1">
    <source>
        <dbReference type="EMBL" id="OHV29790.1"/>
    </source>
</evidence>
<dbReference type="AlphaFoldDB" id="A0A1S1Q768"/>
<comment type="caution">
    <text evidence="1">The sequence shown here is derived from an EMBL/GenBank/DDBJ whole genome shotgun (WGS) entry which is preliminary data.</text>
</comment>
<proteinExistence type="predicted"/>
<protein>
    <submittedName>
        <fullName evidence="1">Uncharacterized protein</fullName>
    </submittedName>
</protein>
<accession>A0A1S1Q768</accession>
<gene>
    <name evidence="1" type="ORF">BBK14_34105</name>
</gene>
<dbReference type="EMBL" id="MAXA01000187">
    <property type="protein sequence ID" value="OHV29790.1"/>
    <property type="molecule type" value="Genomic_DNA"/>
</dbReference>
<name>A0A1S1Q768_9ACTN</name>